<dbReference type="GO" id="GO:0042162">
    <property type="term" value="F:telomeric DNA binding"/>
    <property type="evidence" value="ECO:0007669"/>
    <property type="project" value="TreeGrafter"/>
</dbReference>
<evidence type="ECO:0000256" key="1">
    <source>
        <dbReference type="ARBA" id="ARBA00023242"/>
    </source>
</evidence>
<name>A0AAV4VYU3_CAEEX</name>
<comment type="function">
    <text evidence="2">Acts both as a regulator of telomere function and as a transcription regulator. Involved in the regulation of telomere length and protection as a component of the shelterin complex (telosome). Does not bind DNA directly: recruited to telomeric double-stranded 5'-TTAGGG-3' repeats via its interaction with terf2. Independently of its function in telomeres, also acts as a transcription regulator: recruited to extratelomeric 5'-TTAGGG-3' sites via its association with terf2 or other factors, and regulates gene expression.</text>
</comment>
<dbReference type="Gene3D" id="3.40.50.10190">
    <property type="entry name" value="BRCT domain"/>
    <property type="match status" value="1"/>
</dbReference>
<keyword evidence="2" id="KW-0779">Telomere</keyword>
<proteinExistence type="inferred from homology"/>
<evidence type="ECO:0000313" key="4">
    <source>
        <dbReference type="EMBL" id="GIY74941.1"/>
    </source>
</evidence>
<protein>
    <recommendedName>
        <fullName evidence="2">Telomeric repeat-binding factor 2-interacting protein 1</fullName>
        <shortName evidence="2">TERF2-interacting telomeric protein 1</shortName>
    </recommendedName>
    <alternativeName>
        <fullName evidence="2">Repressor/activator protein 1 homolog</fullName>
    </alternativeName>
</protein>
<comment type="caution">
    <text evidence="4">The sequence shown here is derived from an EMBL/GenBank/DDBJ whole genome shotgun (WGS) entry which is preliminary data.</text>
</comment>
<dbReference type="PANTHER" id="PTHR16466">
    <property type="entry name" value="TELOMERE REPEAT-BINDING FACTOR 2-INTERACTING PROTEIN 1"/>
    <property type="match status" value="1"/>
</dbReference>
<keyword evidence="2" id="KW-0158">Chromosome</keyword>
<comment type="subcellular location">
    <subcellularLocation>
        <location evidence="2">Nucleus</location>
    </subcellularLocation>
    <subcellularLocation>
        <location evidence="2">Chromosome</location>
        <location evidence="2">Telomere</location>
    </subcellularLocation>
</comment>
<dbReference type="PROSITE" id="PS50172">
    <property type="entry name" value="BRCT"/>
    <property type="match status" value="1"/>
</dbReference>
<dbReference type="GO" id="GO:0010833">
    <property type="term" value="P:telomere maintenance via telomere lengthening"/>
    <property type="evidence" value="ECO:0007669"/>
    <property type="project" value="UniProtKB-UniRule"/>
</dbReference>
<dbReference type="SUPFAM" id="SSF52113">
    <property type="entry name" value="BRCT domain"/>
    <property type="match status" value="1"/>
</dbReference>
<sequence length="401" mass="43995">MTDFQHSIVLFCGEDGLPLEFNIRNTNDKADLRALIEHGGGLCSQSDFAVHLISPGTKVLNADLGKKLVSTRYIFDCVKQNYLLDVNDYIFTVSEASTSDISDEDSVVVANDKCLKQNKIDAEPKVKDMNTEQSLHLSFTNSDKIICYSQIPSNSKQNLTSSNTSESFIEGTLEVNSKSKLTSILPPEKTYCKYKPLTSTAQDTCAESIQNNFGDLSNDLSPIEGSQSLVSPLKTIDLMSNYDLGFNVKSQKVGHVNLGENMENPSPKCTVVSSSQPAVGDLDEFDNMLLNKVQQKPNADEEDLLSESYKVSSSADAQVGSKNNSEEIFEKGSSAIPDSPMQNCDAIAEDKTYIKNLEVEVQKVLQKPSPKSIQDKACLVKYLCCVMKLPPAKVLELLPSL</sequence>
<comment type="subunit">
    <text evidence="2">Homodimer.</text>
</comment>
<dbReference type="Proteomes" id="UP001054945">
    <property type="component" value="Unassembled WGS sequence"/>
</dbReference>
<comment type="similarity">
    <text evidence="2">Belongs to the RAP1 family.</text>
</comment>
<keyword evidence="1 2" id="KW-0539">Nucleus</keyword>
<dbReference type="InterPro" id="IPR001357">
    <property type="entry name" value="BRCT_dom"/>
</dbReference>
<dbReference type="AlphaFoldDB" id="A0AAV4VYU3"/>
<dbReference type="InterPro" id="IPR036420">
    <property type="entry name" value="BRCT_dom_sf"/>
</dbReference>
<dbReference type="InterPro" id="IPR039595">
    <property type="entry name" value="TE2IP/Rap1"/>
</dbReference>
<feature type="domain" description="BRCT" evidence="3">
    <location>
        <begin position="1"/>
        <end position="91"/>
    </location>
</feature>
<evidence type="ECO:0000313" key="5">
    <source>
        <dbReference type="Proteomes" id="UP001054945"/>
    </source>
</evidence>
<gene>
    <name evidence="4" type="primary">AVEN_66483_1</name>
    <name evidence="4" type="ORF">CEXT_65811</name>
</gene>
<dbReference type="GO" id="GO:0070187">
    <property type="term" value="C:shelterin complex"/>
    <property type="evidence" value="ECO:0007669"/>
    <property type="project" value="TreeGrafter"/>
</dbReference>
<accession>A0AAV4VYU3</accession>
<dbReference type="GO" id="GO:0031848">
    <property type="term" value="P:protection from non-homologous end joining at telomere"/>
    <property type="evidence" value="ECO:0007669"/>
    <property type="project" value="TreeGrafter"/>
</dbReference>
<keyword evidence="2" id="KW-0804">Transcription</keyword>
<organism evidence="4 5">
    <name type="scientific">Caerostris extrusa</name>
    <name type="common">Bark spider</name>
    <name type="synonym">Caerostris bankana</name>
    <dbReference type="NCBI Taxonomy" id="172846"/>
    <lineage>
        <taxon>Eukaryota</taxon>
        <taxon>Metazoa</taxon>
        <taxon>Ecdysozoa</taxon>
        <taxon>Arthropoda</taxon>
        <taxon>Chelicerata</taxon>
        <taxon>Arachnida</taxon>
        <taxon>Araneae</taxon>
        <taxon>Araneomorphae</taxon>
        <taxon>Entelegynae</taxon>
        <taxon>Araneoidea</taxon>
        <taxon>Araneidae</taxon>
        <taxon>Caerostris</taxon>
    </lineage>
</organism>
<dbReference type="EMBL" id="BPLR01015276">
    <property type="protein sequence ID" value="GIY74941.1"/>
    <property type="molecule type" value="Genomic_DNA"/>
</dbReference>
<keyword evidence="2" id="KW-0010">Activator</keyword>
<evidence type="ECO:0000259" key="3">
    <source>
        <dbReference type="PROSITE" id="PS50172"/>
    </source>
</evidence>
<keyword evidence="5" id="KW-1185">Reference proteome</keyword>
<dbReference type="Pfam" id="PF16589">
    <property type="entry name" value="BRCT_2"/>
    <property type="match status" value="1"/>
</dbReference>
<reference evidence="4 5" key="1">
    <citation type="submission" date="2021-06" db="EMBL/GenBank/DDBJ databases">
        <title>Caerostris extrusa draft genome.</title>
        <authorList>
            <person name="Kono N."/>
            <person name="Arakawa K."/>
        </authorList>
    </citation>
    <scope>NUCLEOTIDE SEQUENCE [LARGE SCALE GENOMIC DNA]</scope>
</reference>
<evidence type="ECO:0000256" key="2">
    <source>
        <dbReference type="RuleBase" id="RU367107"/>
    </source>
</evidence>
<dbReference type="GO" id="GO:0006355">
    <property type="term" value="P:regulation of DNA-templated transcription"/>
    <property type="evidence" value="ECO:0007669"/>
    <property type="project" value="UniProtKB-UniRule"/>
</dbReference>
<keyword evidence="2" id="KW-0805">Transcription regulation</keyword>
<dbReference type="PANTHER" id="PTHR16466:SF6">
    <property type="entry name" value="TELOMERIC REPEAT-BINDING FACTOR 2-INTERACTING PROTEIN 1"/>
    <property type="match status" value="1"/>
</dbReference>